<feature type="transmembrane region" description="Helical" evidence="7">
    <location>
        <begin position="211"/>
        <end position="232"/>
    </location>
</feature>
<evidence type="ECO:0000256" key="2">
    <source>
        <dbReference type="ARBA" id="ARBA00007362"/>
    </source>
</evidence>
<evidence type="ECO:0000259" key="8">
    <source>
        <dbReference type="Pfam" id="PF00892"/>
    </source>
</evidence>
<dbReference type="EMBL" id="CP013023">
    <property type="protein sequence ID" value="ANF94857.1"/>
    <property type="molecule type" value="Genomic_DNA"/>
</dbReference>
<feature type="domain" description="EamA" evidence="8">
    <location>
        <begin position="12"/>
        <end position="140"/>
    </location>
</feature>
<feature type="transmembrane region" description="Helical" evidence="7">
    <location>
        <begin position="179"/>
        <end position="199"/>
    </location>
</feature>
<evidence type="ECO:0000256" key="4">
    <source>
        <dbReference type="ARBA" id="ARBA00022692"/>
    </source>
</evidence>
<reference evidence="10" key="1">
    <citation type="submission" date="2015-10" db="EMBL/GenBank/DDBJ databases">
        <title>Genome of Paenibacillus bovis sp. nov.</title>
        <authorList>
            <person name="Wu Z."/>
            <person name="Gao C."/>
            <person name="Liu Z."/>
            <person name="Zheng H."/>
        </authorList>
    </citation>
    <scope>NUCLEOTIDE SEQUENCE [LARGE SCALE GENOMIC DNA]</scope>
    <source>
        <strain evidence="10">BD3526</strain>
    </source>
</reference>
<dbReference type="OrthoDB" id="510638at2"/>
<name>A0A172ZC58_9BACL</name>
<proteinExistence type="inferred from homology"/>
<organism evidence="9 10">
    <name type="scientific">Paenibacillus bovis</name>
    <dbReference type="NCBI Taxonomy" id="1616788"/>
    <lineage>
        <taxon>Bacteria</taxon>
        <taxon>Bacillati</taxon>
        <taxon>Bacillota</taxon>
        <taxon>Bacilli</taxon>
        <taxon>Bacillales</taxon>
        <taxon>Paenibacillaceae</taxon>
        <taxon>Paenibacillus</taxon>
    </lineage>
</organism>
<keyword evidence="10" id="KW-1185">Reference proteome</keyword>
<feature type="domain" description="EamA" evidence="8">
    <location>
        <begin position="151"/>
        <end position="286"/>
    </location>
</feature>
<reference evidence="9 10" key="2">
    <citation type="journal article" date="2016" name="Int. J. Syst. Evol. Microbiol.">
        <title>Paenibacillus bovis sp. nov., isolated from raw yak (Bos grunniens) milk.</title>
        <authorList>
            <person name="Gao C."/>
            <person name="Han J."/>
            <person name="Liu Z."/>
            <person name="Xu X."/>
            <person name="Hang F."/>
            <person name="Wu Z."/>
        </authorList>
    </citation>
    <scope>NUCLEOTIDE SEQUENCE [LARGE SCALE GENOMIC DNA]</scope>
    <source>
        <strain evidence="9 10">BD3526</strain>
    </source>
</reference>
<dbReference type="PANTHER" id="PTHR32322:SF18">
    <property type="entry name" value="S-ADENOSYLMETHIONINE_S-ADENOSYLHOMOCYSTEINE TRANSPORTER"/>
    <property type="match status" value="1"/>
</dbReference>
<evidence type="ECO:0000256" key="6">
    <source>
        <dbReference type="ARBA" id="ARBA00023136"/>
    </source>
</evidence>
<feature type="transmembrane region" description="Helical" evidence="7">
    <location>
        <begin position="68"/>
        <end position="85"/>
    </location>
</feature>
<dbReference type="Pfam" id="PF00892">
    <property type="entry name" value="EamA"/>
    <property type="match status" value="2"/>
</dbReference>
<accession>A0A172ZC58</accession>
<feature type="transmembrane region" description="Helical" evidence="7">
    <location>
        <begin position="244"/>
        <end position="263"/>
    </location>
</feature>
<dbReference type="GO" id="GO:0005886">
    <property type="term" value="C:plasma membrane"/>
    <property type="evidence" value="ECO:0007669"/>
    <property type="project" value="UniProtKB-SubCell"/>
</dbReference>
<keyword evidence="6 7" id="KW-0472">Membrane</keyword>
<keyword evidence="4 7" id="KW-0812">Transmembrane</keyword>
<dbReference type="InterPro" id="IPR000620">
    <property type="entry name" value="EamA_dom"/>
</dbReference>
<dbReference type="Proteomes" id="UP000078148">
    <property type="component" value="Chromosome"/>
</dbReference>
<feature type="transmembrane region" description="Helical" evidence="7">
    <location>
        <begin position="37"/>
        <end position="56"/>
    </location>
</feature>
<comment type="subcellular location">
    <subcellularLocation>
        <location evidence="1">Cell membrane</location>
        <topology evidence="1">Multi-pass membrane protein</topology>
    </subcellularLocation>
</comment>
<comment type="similarity">
    <text evidence="2">Belongs to the EamA transporter family.</text>
</comment>
<evidence type="ECO:0000313" key="10">
    <source>
        <dbReference type="Proteomes" id="UP000078148"/>
    </source>
</evidence>
<feature type="transmembrane region" description="Helical" evidence="7">
    <location>
        <begin position="12"/>
        <end position="31"/>
    </location>
</feature>
<feature type="transmembrane region" description="Helical" evidence="7">
    <location>
        <begin position="150"/>
        <end position="170"/>
    </location>
</feature>
<dbReference type="STRING" id="1616788.AR543_01625"/>
<evidence type="ECO:0000256" key="7">
    <source>
        <dbReference type="SAM" id="Phobius"/>
    </source>
</evidence>
<dbReference type="RefSeq" id="WP_060531242.1">
    <property type="nucleotide sequence ID" value="NZ_CP013023.1"/>
</dbReference>
<feature type="transmembrane region" description="Helical" evidence="7">
    <location>
        <begin position="269"/>
        <end position="286"/>
    </location>
</feature>
<evidence type="ECO:0000313" key="9">
    <source>
        <dbReference type="EMBL" id="ANF94857.1"/>
    </source>
</evidence>
<dbReference type="PANTHER" id="PTHR32322">
    <property type="entry name" value="INNER MEMBRANE TRANSPORTER"/>
    <property type="match status" value="1"/>
</dbReference>
<keyword evidence="3" id="KW-1003">Cell membrane</keyword>
<dbReference type="SUPFAM" id="SSF103481">
    <property type="entry name" value="Multidrug resistance efflux transporter EmrE"/>
    <property type="match status" value="2"/>
</dbReference>
<dbReference type="KEGG" id="pbv:AR543_01625"/>
<dbReference type="InterPro" id="IPR050638">
    <property type="entry name" value="AA-Vitamin_Transporters"/>
</dbReference>
<protein>
    <recommendedName>
        <fullName evidence="8">EamA domain-containing protein</fullName>
    </recommendedName>
</protein>
<keyword evidence="5 7" id="KW-1133">Transmembrane helix</keyword>
<sequence>MNTLTPLKRAGLIAALVFLWGISWSIYKLALDYTPPLLFAGLRTLGGGVLLMLILLPRRRLIRWRDNWKAYTISAILNVVLFYGLQTLGLLYMPSGLFSVLVYLQPVLVGLFAWMWLGESMSPLKIIGLILGFAGVISVSAGGFSGHVAVIGVVLALVTALSWALGTVYIKKANQKVDALWMVAFQCTLGGLVLTASGSATESWAAITWNAPYLIGLIFGIIFGIALSWIIYFTLVGAGDASKVASYTFLVPLLSVFIGTLLLHEPFTWFLLLGLVLIGISIYLVNRKPRIVNMRP</sequence>
<evidence type="ECO:0000256" key="3">
    <source>
        <dbReference type="ARBA" id="ARBA00022475"/>
    </source>
</evidence>
<dbReference type="AlphaFoldDB" id="A0A172ZC58"/>
<gene>
    <name evidence="9" type="ORF">AR543_01625</name>
</gene>
<evidence type="ECO:0000256" key="1">
    <source>
        <dbReference type="ARBA" id="ARBA00004651"/>
    </source>
</evidence>
<evidence type="ECO:0000256" key="5">
    <source>
        <dbReference type="ARBA" id="ARBA00022989"/>
    </source>
</evidence>
<dbReference type="InterPro" id="IPR037185">
    <property type="entry name" value="EmrE-like"/>
</dbReference>
<feature type="transmembrane region" description="Helical" evidence="7">
    <location>
        <begin position="124"/>
        <end position="144"/>
    </location>
</feature>
<feature type="transmembrane region" description="Helical" evidence="7">
    <location>
        <begin position="97"/>
        <end position="117"/>
    </location>
</feature>